<keyword evidence="1" id="KW-1133">Transmembrane helix</keyword>
<keyword evidence="3" id="KW-1185">Reference proteome</keyword>
<accession>A0A2N0Z600</accession>
<dbReference type="AlphaFoldDB" id="A0A2N0Z600"/>
<evidence type="ECO:0000313" key="3">
    <source>
        <dbReference type="Proteomes" id="UP000233375"/>
    </source>
</evidence>
<reference evidence="2 3" key="1">
    <citation type="journal article" date="2003" name="Int. J. Syst. Evol. Microbiol.">
        <title>Bacillus nealsonii sp. nov., isolated from a spacecraft-assembly facility, whose spores are gamma-radiation resistant.</title>
        <authorList>
            <person name="Venkateswaran K."/>
            <person name="Kempf M."/>
            <person name="Chen F."/>
            <person name="Satomi M."/>
            <person name="Nicholson W."/>
            <person name="Kern R."/>
        </authorList>
    </citation>
    <scope>NUCLEOTIDE SEQUENCE [LARGE SCALE GENOMIC DNA]</scope>
    <source>
        <strain evidence="2 3">FO-92</strain>
    </source>
</reference>
<dbReference type="Proteomes" id="UP000233375">
    <property type="component" value="Unassembled WGS sequence"/>
</dbReference>
<name>A0A2N0Z600_9BACI</name>
<evidence type="ECO:0000256" key="1">
    <source>
        <dbReference type="SAM" id="Phobius"/>
    </source>
</evidence>
<gene>
    <name evidence="2" type="ORF">CWS01_04270</name>
</gene>
<keyword evidence="1" id="KW-0812">Transmembrane</keyword>
<comment type="caution">
    <text evidence="2">The sequence shown here is derived from an EMBL/GenBank/DDBJ whole genome shotgun (WGS) entry which is preliminary data.</text>
</comment>
<dbReference type="EMBL" id="PISE01000009">
    <property type="protein sequence ID" value="PKG24914.1"/>
    <property type="molecule type" value="Genomic_DNA"/>
</dbReference>
<sequence length="197" mass="22703">MKTIVLKKTGLNTRGIILITFLLILSITLNMLAFLFIALLYIRQNRFVTIEKQQKQIMKEMEEIISTFIAEVKEENDQFIRKITKVEGGKAKKGKEEENSTIPFKQPAEKNRGNLQKSLLNKQMVKAYNNTAQNTKNLEEDITENLLELIQPNAAEEKTLLDQAVDLQKQGKKIDEIAKILNKGKTEIELLLKFRQK</sequence>
<protein>
    <submittedName>
        <fullName evidence="2">Uncharacterized protein</fullName>
    </submittedName>
</protein>
<proteinExistence type="predicted"/>
<dbReference type="RefSeq" id="WP_101175811.1">
    <property type="nucleotide sequence ID" value="NZ_PISE01000009.1"/>
</dbReference>
<dbReference type="OrthoDB" id="1708317at2"/>
<evidence type="ECO:0000313" key="2">
    <source>
        <dbReference type="EMBL" id="PKG24914.1"/>
    </source>
</evidence>
<organism evidence="2 3">
    <name type="scientific">Niallia nealsonii</name>
    <dbReference type="NCBI Taxonomy" id="115979"/>
    <lineage>
        <taxon>Bacteria</taxon>
        <taxon>Bacillati</taxon>
        <taxon>Bacillota</taxon>
        <taxon>Bacilli</taxon>
        <taxon>Bacillales</taxon>
        <taxon>Bacillaceae</taxon>
        <taxon>Niallia</taxon>
    </lineage>
</organism>
<keyword evidence="1" id="KW-0472">Membrane</keyword>
<feature type="transmembrane region" description="Helical" evidence="1">
    <location>
        <begin position="16"/>
        <end position="42"/>
    </location>
</feature>